<feature type="chain" id="PRO_5025494126" description="receptor protein-tyrosine kinase" evidence="20">
    <location>
        <begin position="24"/>
        <end position="844"/>
    </location>
</feature>
<keyword evidence="5" id="KW-0808">Transferase</keyword>
<dbReference type="InterPro" id="IPR008979">
    <property type="entry name" value="Galactose-bd-like_sf"/>
</dbReference>
<feature type="domain" description="F5/8 type C" evidence="22">
    <location>
        <begin position="22"/>
        <end position="177"/>
    </location>
</feature>
<dbReference type="PANTHER" id="PTHR24416:SF295">
    <property type="entry name" value="DISCOIDIN DOMAIN-CONTAINING RECEPTOR 2"/>
    <property type="match status" value="1"/>
</dbReference>
<dbReference type="Pfam" id="PF00754">
    <property type="entry name" value="F5_F8_type_C"/>
    <property type="match status" value="1"/>
</dbReference>
<keyword evidence="6 19" id="KW-0812">Transmembrane</keyword>
<dbReference type="GO" id="GO:0005524">
    <property type="term" value="F:ATP binding"/>
    <property type="evidence" value="ECO:0007669"/>
    <property type="project" value="UniProtKB-KW"/>
</dbReference>
<dbReference type="FunFam" id="2.60.120.260:FF:000007">
    <property type="entry name" value="Discoidin domain receptor tyrosine kinase 1"/>
    <property type="match status" value="1"/>
</dbReference>
<protein>
    <recommendedName>
        <fullName evidence="2">receptor protein-tyrosine kinase</fullName>
        <ecNumber evidence="2">2.7.10.1</ecNumber>
    </recommendedName>
</protein>
<evidence type="ECO:0000256" key="17">
    <source>
        <dbReference type="ARBA" id="ARBA00051243"/>
    </source>
</evidence>
<keyword evidence="12 19" id="KW-0472">Membrane</keyword>
<dbReference type="EC" id="2.7.10.1" evidence="2"/>
<reference evidence="23" key="2">
    <citation type="submission" date="2025-08" db="UniProtKB">
        <authorList>
            <consortium name="Ensembl"/>
        </authorList>
    </citation>
    <scope>IDENTIFICATION</scope>
</reference>
<dbReference type="InterPro" id="IPR020635">
    <property type="entry name" value="Tyr_kinase_cat_dom"/>
</dbReference>
<reference evidence="23 24" key="1">
    <citation type="journal article" date="2011" name="Genome Biol. Evol.">
        <title>Integration of the genetic map and genome assembly of fugu facilitates insights into distinct features of genome evolution in teleosts and mammals.</title>
        <authorList>
            <person name="Kai W."/>
            <person name="Kikuchi K."/>
            <person name="Tohari S."/>
            <person name="Chew A.K."/>
            <person name="Tay A."/>
            <person name="Fujiwara A."/>
            <person name="Hosoya S."/>
            <person name="Suetake H."/>
            <person name="Naruse K."/>
            <person name="Brenner S."/>
            <person name="Suzuki Y."/>
            <person name="Venkatesh B."/>
        </authorList>
    </citation>
    <scope>NUCLEOTIDE SEQUENCE [LARGE SCALE GENOMIC DNA]</scope>
</reference>
<dbReference type="GO" id="GO:0005886">
    <property type="term" value="C:plasma membrane"/>
    <property type="evidence" value="ECO:0007669"/>
    <property type="project" value="UniProtKB-SubCell"/>
</dbReference>
<evidence type="ECO:0000256" key="6">
    <source>
        <dbReference type="ARBA" id="ARBA00022692"/>
    </source>
</evidence>
<dbReference type="CDD" id="cd00057">
    <property type="entry name" value="FA58C"/>
    <property type="match status" value="1"/>
</dbReference>
<dbReference type="PROSITE" id="PS50011">
    <property type="entry name" value="PROTEIN_KINASE_DOM"/>
    <property type="match status" value="1"/>
</dbReference>
<evidence type="ECO:0000256" key="10">
    <source>
        <dbReference type="ARBA" id="ARBA00022840"/>
    </source>
</evidence>
<comment type="catalytic activity">
    <reaction evidence="17">
        <text>L-tyrosyl-[protein] + ATP = O-phospho-L-tyrosyl-[protein] + ADP + H(+)</text>
        <dbReference type="Rhea" id="RHEA:10596"/>
        <dbReference type="Rhea" id="RHEA-COMP:10136"/>
        <dbReference type="Rhea" id="RHEA-COMP:20101"/>
        <dbReference type="ChEBI" id="CHEBI:15378"/>
        <dbReference type="ChEBI" id="CHEBI:30616"/>
        <dbReference type="ChEBI" id="CHEBI:46858"/>
        <dbReference type="ChEBI" id="CHEBI:61978"/>
        <dbReference type="ChEBI" id="CHEBI:456216"/>
        <dbReference type="EC" id="2.7.10.1"/>
    </reaction>
</comment>
<keyword evidence="8" id="KW-0547">Nucleotide-binding</keyword>
<dbReference type="Gene3D" id="2.60.120.260">
    <property type="entry name" value="Galactose-binding domain-like"/>
    <property type="match status" value="1"/>
</dbReference>
<keyword evidence="11 19" id="KW-1133">Transmembrane helix</keyword>
<dbReference type="GO" id="GO:0010976">
    <property type="term" value="P:positive regulation of neuron projection development"/>
    <property type="evidence" value="ECO:0007669"/>
    <property type="project" value="TreeGrafter"/>
</dbReference>
<keyword evidence="16" id="KW-0325">Glycoprotein</keyword>
<dbReference type="Pfam" id="PF21114">
    <property type="entry name" value="DDR1-2_DS-like"/>
    <property type="match status" value="1"/>
</dbReference>
<comment type="subcellular location">
    <subcellularLocation>
        <location evidence="1">Cell membrane</location>
        <topology evidence="1">Single-pass type I membrane protein</topology>
    </subcellularLocation>
</comment>
<dbReference type="GeneTree" id="ENSGT00940000154842"/>
<dbReference type="InterPro" id="IPR002011">
    <property type="entry name" value="Tyr_kinase_rcpt_2_CS"/>
</dbReference>
<keyword evidence="13" id="KW-0829">Tyrosine-protein kinase</keyword>
<dbReference type="Gene3D" id="3.30.200.20">
    <property type="entry name" value="Phosphorylase Kinase, domain 1"/>
    <property type="match status" value="1"/>
</dbReference>
<dbReference type="SUPFAM" id="SSF49785">
    <property type="entry name" value="Galactose-binding domain-like"/>
    <property type="match status" value="1"/>
</dbReference>
<keyword evidence="7 20" id="KW-0732">Signal</keyword>
<evidence type="ECO:0000256" key="13">
    <source>
        <dbReference type="ARBA" id="ARBA00023137"/>
    </source>
</evidence>
<dbReference type="InterPro" id="IPR000719">
    <property type="entry name" value="Prot_kinase_dom"/>
</dbReference>
<evidence type="ECO:0000256" key="15">
    <source>
        <dbReference type="ARBA" id="ARBA00023170"/>
    </source>
</evidence>
<proteinExistence type="inferred from homology"/>
<keyword evidence="3" id="KW-1003">Cell membrane</keyword>
<dbReference type="GO" id="GO:0043235">
    <property type="term" value="C:receptor complex"/>
    <property type="evidence" value="ECO:0007669"/>
    <property type="project" value="TreeGrafter"/>
</dbReference>
<keyword evidence="10" id="KW-0067">ATP-binding</keyword>
<dbReference type="Gene3D" id="1.10.510.10">
    <property type="entry name" value="Transferase(Phosphotransferase) domain 1"/>
    <property type="match status" value="1"/>
</dbReference>
<evidence type="ECO:0000256" key="5">
    <source>
        <dbReference type="ARBA" id="ARBA00022679"/>
    </source>
</evidence>
<dbReference type="PROSITE" id="PS50022">
    <property type="entry name" value="FA58C_3"/>
    <property type="match status" value="1"/>
</dbReference>
<feature type="domain" description="Protein kinase" evidence="21">
    <location>
        <begin position="556"/>
        <end position="842"/>
    </location>
</feature>
<dbReference type="PROSITE" id="PS01286">
    <property type="entry name" value="FA58C_2"/>
    <property type="match status" value="1"/>
</dbReference>
<dbReference type="InterPro" id="IPR048525">
    <property type="entry name" value="DDR1-2_DS-like"/>
</dbReference>
<comment type="similarity">
    <text evidence="18">Belongs to the protein kinase superfamily. Tyr protein kinase family. Insulin receptor subfamily.</text>
</comment>
<dbReference type="InterPro" id="IPR011009">
    <property type="entry name" value="Kinase-like_dom_sf"/>
</dbReference>
<evidence type="ECO:0000313" key="23">
    <source>
        <dbReference type="Ensembl" id="ENSTRUP00000074652.1"/>
    </source>
</evidence>
<dbReference type="GO" id="GO:0051897">
    <property type="term" value="P:positive regulation of phosphatidylinositol 3-kinase/protein kinase B signal transduction"/>
    <property type="evidence" value="ECO:0007669"/>
    <property type="project" value="TreeGrafter"/>
</dbReference>
<dbReference type="InterPro" id="IPR050122">
    <property type="entry name" value="RTK"/>
</dbReference>
<dbReference type="FunFam" id="3.30.200.20:FF:000082">
    <property type="entry name" value="Epithelial discoidin domain-containing receptor 1"/>
    <property type="match status" value="1"/>
</dbReference>
<evidence type="ECO:0000259" key="21">
    <source>
        <dbReference type="PROSITE" id="PS50011"/>
    </source>
</evidence>
<evidence type="ECO:0000256" key="8">
    <source>
        <dbReference type="ARBA" id="ARBA00022741"/>
    </source>
</evidence>
<evidence type="ECO:0000256" key="14">
    <source>
        <dbReference type="ARBA" id="ARBA00023157"/>
    </source>
</evidence>
<dbReference type="PRINTS" id="PR00109">
    <property type="entry name" value="TYRKINASE"/>
</dbReference>
<dbReference type="SMART" id="SM00219">
    <property type="entry name" value="TyrKc"/>
    <property type="match status" value="1"/>
</dbReference>
<dbReference type="PROSITE" id="PS01285">
    <property type="entry name" value="FA58C_1"/>
    <property type="match status" value="1"/>
</dbReference>
<reference evidence="23" key="3">
    <citation type="submission" date="2025-09" db="UniProtKB">
        <authorList>
            <consortium name="Ensembl"/>
        </authorList>
    </citation>
    <scope>IDENTIFICATION</scope>
</reference>
<sequence>HIRCGFFIEMILGLCCCVPGVCRYPLGMSGGQIQDEDISASSQWSESTAARYGRLDFEEGDGAWCPEITVEPDNLKEFLQIDLRSLHFITLVGTQGRHAGGIGNEFAQMYKIKYSRDGSRWISWRNRQGEQVIEGNRNTYDIVLKDLEPPIIARFVRFMPVTDHSMNVCMRVELYGCEWLDGLVSYNAPAGEQMNLPSFPVYVNDSVYDGAGLGQLTDGVFGLDDFTSSHVYKAWPGYDYVGWSNESFPGGYVEIMFEFDRIRNFTTMKVHCSNMFSHHVKAFRQVLCHFRSESDWEPSPLLFSPAVDEENPSARFVTVSLANHMASAIKCQFYFADTWMLFSEITFQSGRGQRRVEHGLVSSNTQARTHTSTHKTSQFNVLVDDSNTRILIGCLVAIIFILVAIIVIMLWRQVWQKMLEKASRRMLDDELITSLSIQSETFVYNHNQSSAASEQESNSPYERIFPLGSDYQEPSRFISKLPEFAQTSEEAASTSAAASKSTTATVAQDGVPHYAEADVVNLQGVTGSNTYAIPALTMDLLSGKDVAVEEFPRKMLTFKEKLGEGQFGEVHLCEAEGMQKFMDKEFLFDVPEDQLVLVAVKMLRSDANKNARSDFLKEIKIMSRLKDPNIIRLLAVCICSDPLCMITEYMENGDLNQFLSRHEPEGQLALISNAPTVSNLCYMAAQIASGMKYLSSLNFVHRDLATRNCLVGKNFTIKIADFGMSRNLYSGDYYRIQGRAVLPIRWMSWESILLGKFTTASDVWAFGVTLWEILNFCKEQPYSQLTDEQVIENTGEFFRDQKRQIYLPQPGLCPDSLYKMMLSCWRRNTKERPSFQEIHRALLE</sequence>
<dbReference type="Proteomes" id="UP000005226">
    <property type="component" value="Chromosome 20"/>
</dbReference>
<dbReference type="AlphaFoldDB" id="A0A674NMY5"/>
<keyword evidence="24" id="KW-1185">Reference proteome</keyword>
<evidence type="ECO:0000256" key="18">
    <source>
        <dbReference type="ARBA" id="ARBA00061639"/>
    </source>
</evidence>
<dbReference type="SMART" id="SM00231">
    <property type="entry name" value="FA58C"/>
    <property type="match status" value="1"/>
</dbReference>
<dbReference type="PROSITE" id="PS00109">
    <property type="entry name" value="PROTEIN_KINASE_TYR"/>
    <property type="match status" value="1"/>
</dbReference>
<gene>
    <name evidence="23" type="primary">ddr2a</name>
</gene>
<dbReference type="Gene3D" id="2.60.120.1190">
    <property type="match status" value="1"/>
</dbReference>
<evidence type="ECO:0000256" key="12">
    <source>
        <dbReference type="ARBA" id="ARBA00023136"/>
    </source>
</evidence>
<evidence type="ECO:0000256" key="16">
    <source>
        <dbReference type="ARBA" id="ARBA00023180"/>
    </source>
</evidence>
<dbReference type="GO" id="GO:0038062">
    <property type="term" value="F:protein tyrosine kinase collagen receptor activity"/>
    <property type="evidence" value="ECO:0007669"/>
    <property type="project" value="TreeGrafter"/>
</dbReference>
<dbReference type="SUPFAM" id="SSF56112">
    <property type="entry name" value="Protein kinase-like (PK-like)"/>
    <property type="match status" value="1"/>
</dbReference>
<evidence type="ECO:0000256" key="7">
    <source>
        <dbReference type="ARBA" id="ARBA00022729"/>
    </source>
</evidence>
<organism evidence="23 24">
    <name type="scientific">Takifugu rubripes</name>
    <name type="common">Japanese pufferfish</name>
    <name type="synonym">Fugu rubripes</name>
    <dbReference type="NCBI Taxonomy" id="31033"/>
    <lineage>
        <taxon>Eukaryota</taxon>
        <taxon>Metazoa</taxon>
        <taxon>Chordata</taxon>
        <taxon>Craniata</taxon>
        <taxon>Vertebrata</taxon>
        <taxon>Euteleostomi</taxon>
        <taxon>Actinopterygii</taxon>
        <taxon>Neopterygii</taxon>
        <taxon>Teleostei</taxon>
        <taxon>Neoteleostei</taxon>
        <taxon>Acanthomorphata</taxon>
        <taxon>Eupercaria</taxon>
        <taxon>Tetraodontiformes</taxon>
        <taxon>Tetradontoidea</taxon>
        <taxon>Tetraodontidae</taxon>
        <taxon>Takifugu</taxon>
    </lineage>
</organism>
<feature type="transmembrane region" description="Helical" evidence="19">
    <location>
        <begin position="390"/>
        <end position="411"/>
    </location>
</feature>
<dbReference type="Pfam" id="PF07714">
    <property type="entry name" value="PK_Tyr_Ser-Thr"/>
    <property type="match status" value="1"/>
</dbReference>
<keyword evidence="9" id="KW-0418">Kinase</keyword>
<evidence type="ECO:0000313" key="24">
    <source>
        <dbReference type="Proteomes" id="UP000005226"/>
    </source>
</evidence>
<evidence type="ECO:0000256" key="2">
    <source>
        <dbReference type="ARBA" id="ARBA00011902"/>
    </source>
</evidence>
<keyword evidence="15" id="KW-0675">Receptor</keyword>
<evidence type="ECO:0000259" key="22">
    <source>
        <dbReference type="PROSITE" id="PS50022"/>
    </source>
</evidence>
<dbReference type="GO" id="GO:0005518">
    <property type="term" value="F:collagen binding"/>
    <property type="evidence" value="ECO:0007669"/>
    <property type="project" value="TreeGrafter"/>
</dbReference>
<evidence type="ECO:0000256" key="1">
    <source>
        <dbReference type="ARBA" id="ARBA00004251"/>
    </source>
</evidence>
<keyword evidence="4" id="KW-0597">Phosphoprotein</keyword>
<evidence type="ECO:0000256" key="19">
    <source>
        <dbReference type="SAM" id="Phobius"/>
    </source>
</evidence>
<accession>A0A674NMY5</accession>
<evidence type="ECO:0000256" key="11">
    <source>
        <dbReference type="ARBA" id="ARBA00022989"/>
    </source>
</evidence>
<dbReference type="PROSITE" id="PS00239">
    <property type="entry name" value="RECEPTOR_TYR_KIN_II"/>
    <property type="match status" value="1"/>
</dbReference>
<dbReference type="Ensembl" id="ENSTRUT00000090423.1">
    <property type="protein sequence ID" value="ENSTRUP00000074652.1"/>
    <property type="gene ID" value="ENSTRUG00000018340.3"/>
</dbReference>
<feature type="signal peptide" evidence="20">
    <location>
        <begin position="1"/>
        <end position="23"/>
    </location>
</feature>
<dbReference type="InterPro" id="IPR001245">
    <property type="entry name" value="Ser-Thr/Tyr_kinase_cat_dom"/>
</dbReference>
<evidence type="ECO:0000256" key="3">
    <source>
        <dbReference type="ARBA" id="ARBA00022475"/>
    </source>
</evidence>
<dbReference type="InterPro" id="IPR008266">
    <property type="entry name" value="Tyr_kinase_AS"/>
</dbReference>
<name>A0A674NMY5_TAKRU</name>
<dbReference type="InterPro" id="IPR000421">
    <property type="entry name" value="FA58C"/>
</dbReference>
<evidence type="ECO:0000256" key="9">
    <source>
        <dbReference type="ARBA" id="ARBA00022777"/>
    </source>
</evidence>
<keyword evidence="14" id="KW-1015">Disulfide bond</keyword>
<evidence type="ECO:0000256" key="20">
    <source>
        <dbReference type="SAM" id="SignalP"/>
    </source>
</evidence>
<dbReference type="FunFam" id="1.10.510.10:FF:000053">
    <property type="entry name" value="Epithelial discoidin domain-containing receptor 1"/>
    <property type="match status" value="1"/>
</dbReference>
<evidence type="ECO:0000256" key="4">
    <source>
        <dbReference type="ARBA" id="ARBA00022553"/>
    </source>
</evidence>
<dbReference type="PANTHER" id="PTHR24416">
    <property type="entry name" value="TYROSINE-PROTEIN KINASE RECEPTOR"/>
    <property type="match status" value="1"/>
</dbReference>